<dbReference type="GO" id="GO:0005886">
    <property type="term" value="C:plasma membrane"/>
    <property type="evidence" value="ECO:0007669"/>
    <property type="project" value="UniProtKB-SubCell"/>
</dbReference>
<proteinExistence type="inferred from homology"/>
<evidence type="ECO:0000256" key="1">
    <source>
        <dbReference type="ARBA" id="ARBA00004251"/>
    </source>
</evidence>
<dbReference type="FunFam" id="1.10.510.10:FF:000248">
    <property type="entry name" value="S-receptor-like kinase 5"/>
    <property type="match status" value="1"/>
</dbReference>
<keyword evidence="6 22" id="KW-0812">Transmembrane</keyword>
<dbReference type="SMART" id="SM00108">
    <property type="entry name" value="B_lectin"/>
    <property type="match status" value="1"/>
</dbReference>
<evidence type="ECO:0000256" key="22">
    <source>
        <dbReference type="SAM" id="Phobius"/>
    </source>
</evidence>
<evidence type="ECO:0000256" key="2">
    <source>
        <dbReference type="ARBA" id="ARBA00022475"/>
    </source>
</evidence>
<keyword evidence="13 22" id="KW-0472">Membrane</keyword>
<keyword evidence="10 19" id="KW-0418">Kinase</keyword>
<dbReference type="CDD" id="cd00028">
    <property type="entry name" value="B_lectin"/>
    <property type="match status" value="1"/>
</dbReference>
<dbReference type="Proteomes" id="UP000230069">
    <property type="component" value="Unassembled WGS sequence"/>
</dbReference>
<evidence type="ECO:0000256" key="15">
    <source>
        <dbReference type="ARBA" id="ARBA00023170"/>
    </source>
</evidence>
<dbReference type="InterPro" id="IPR024171">
    <property type="entry name" value="SRK-like_kinase"/>
</dbReference>
<keyword evidence="14" id="KW-1015">Disulfide bond</keyword>
<dbReference type="InterPro" id="IPR000719">
    <property type="entry name" value="Prot_kinase_dom"/>
</dbReference>
<dbReference type="PROSITE" id="PS50927">
    <property type="entry name" value="BULB_LECTIN"/>
    <property type="match status" value="1"/>
</dbReference>
<evidence type="ECO:0000256" key="9">
    <source>
        <dbReference type="ARBA" id="ARBA00022741"/>
    </source>
</evidence>
<keyword evidence="3 19" id="KW-0723">Serine/threonine-protein kinase</keyword>
<dbReference type="Gene3D" id="1.10.510.10">
    <property type="entry name" value="Transferase(Phosphotransferase) domain 1"/>
    <property type="match status" value="1"/>
</dbReference>
<evidence type="ECO:0000313" key="27">
    <source>
        <dbReference type="Proteomes" id="UP000230069"/>
    </source>
</evidence>
<evidence type="ECO:0000256" key="5">
    <source>
        <dbReference type="ARBA" id="ARBA00022679"/>
    </source>
</evidence>
<keyword evidence="16" id="KW-0325">Glycoprotein</keyword>
<evidence type="ECO:0000259" key="24">
    <source>
        <dbReference type="PROSITE" id="PS50011"/>
    </source>
</evidence>
<feature type="transmembrane region" description="Helical" evidence="22">
    <location>
        <begin position="64"/>
        <end position="85"/>
    </location>
</feature>
<evidence type="ECO:0000256" key="10">
    <source>
        <dbReference type="ARBA" id="ARBA00022777"/>
    </source>
</evidence>
<protein>
    <recommendedName>
        <fullName evidence="19">Receptor-like serine/threonine-protein kinase</fullName>
        <ecNumber evidence="19">2.7.11.1</ecNumber>
    </recommendedName>
</protein>
<dbReference type="GO" id="GO:0106310">
    <property type="term" value="F:protein serine kinase activity"/>
    <property type="evidence" value="ECO:0007669"/>
    <property type="project" value="RHEA"/>
</dbReference>
<dbReference type="InterPro" id="IPR000858">
    <property type="entry name" value="S_locus_glycoprot_dom"/>
</dbReference>
<evidence type="ECO:0000256" key="23">
    <source>
        <dbReference type="SAM" id="SignalP"/>
    </source>
</evidence>
<feature type="domain" description="Protein kinase" evidence="24">
    <location>
        <begin position="480"/>
        <end position="762"/>
    </location>
</feature>
<feature type="domain" description="Bulb-type lectin" evidence="25">
    <location>
        <begin position="31"/>
        <end position="151"/>
    </location>
</feature>
<comment type="subcellular location">
    <subcellularLocation>
        <location evidence="1">Cell membrane</location>
        <topology evidence="1">Single-pass type I membrane protein</topology>
    </subcellularLocation>
</comment>
<dbReference type="PROSITE" id="PS00107">
    <property type="entry name" value="PROTEIN_KINASE_ATP"/>
    <property type="match status" value="1"/>
</dbReference>
<evidence type="ECO:0000256" key="17">
    <source>
        <dbReference type="ARBA" id="ARBA00047899"/>
    </source>
</evidence>
<dbReference type="Gene3D" id="2.90.10.10">
    <property type="entry name" value="Bulb-type lectin domain"/>
    <property type="match status" value="1"/>
</dbReference>
<dbReference type="Pfam" id="PF00954">
    <property type="entry name" value="S_locus_glycop"/>
    <property type="match status" value="1"/>
</dbReference>
<evidence type="ECO:0000256" key="16">
    <source>
        <dbReference type="ARBA" id="ARBA00023180"/>
    </source>
</evidence>
<dbReference type="EC" id="2.7.11.1" evidence="19"/>
<dbReference type="PANTHER" id="PTHR47974">
    <property type="entry name" value="OS07G0415500 PROTEIN"/>
    <property type="match status" value="1"/>
</dbReference>
<evidence type="ECO:0000256" key="20">
    <source>
        <dbReference type="PROSITE-ProRule" id="PRU10141"/>
    </source>
</evidence>
<dbReference type="InterPro" id="IPR008271">
    <property type="entry name" value="Ser/Thr_kinase_AS"/>
</dbReference>
<keyword evidence="11 19" id="KW-0067">ATP-binding</keyword>
<accession>A0A2G5CSS2</accession>
<sequence length="811" mass="90377">MVKFLLISTLVLVFVLLFIEVESSLRYLGKETWKQEDIVLISGNSKISNQNGSFEVGFFSPNGIGWYIGISYSSIPIQTIVWVANRGNPVKTLTKAELRLTENGELSIFDSNGISVWKTENQKKARELKLLDTGNMVLLSEEGEMVWQSFDFPTDTWLPGMKITRFQRFTSWHSPRDPSPGNYTLQLMESDYGELVLTFNQSFIYWSSGKWDGSTFADAPEMSAPYIVSVSFENPSTTSASLMYSEVSTENSLMPLTRFSIDSNGQLKEYIWSVQNLNWNIFVSRPEDVCHVDGLCGDLGFCSGHALKPCECLNRFHPADGLSWRSGDFSGGCRPDIQRLCHENDGFEEVGVVTYDNISTVRFSASRTLCEETCLRNCSCLGLKHDEGAGLCSNLYGQVRNLRNSTEEDVLYIRISRGGLKKNKWRMGVLIGGVCGVLLALGLILMLLLIWHKRRKNEEIEFPVTSLMVFSYKELYAATRGFSDKLGHGGFGAVFHGELSDSSLVAVKRLERPGGGEKEFRAEVCTIGNIQHVNLVRLRGFCSESSHRLLVYDYMPNGPLSTFLRKNSQTLSWDVRFRVAVGVAKAIAYLHEECRDCIIHCDIKPENILLDEEFTAKVSDFGMARLIGRDFSRVLISQRGTMGYVAPEWMSGVAITAKADVYSYGMTLLEIIAGRRNVETEPSGGKGDVREGTTEEKWFFPPWAAHKIIEGNVASIVDDRLVGAYNTVEAERVALVAVWCIQDEESTRPTMGTVVKMLEGTVEVTVPPPPQLLQALVSGDSFHGVGDDTNQDPSTGCDYSDDNNEISCVST</sequence>
<comment type="catalytic activity">
    <reaction evidence="18 19">
        <text>L-seryl-[protein] + ATP = O-phospho-L-seryl-[protein] + ADP + H(+)</text>
        <dbReference type="Rhea" id="RHEA:17989"/>
        <dbReference type="Rhea" id="RHEA-COMP:9863"/>
        <dbReference type="Rhea" id="RHEA-COMP:11604"/>
        <dbReference type="ChEBI" id="CHEBI:15378"/>
        <dbReference type="ChEBI" id="CHEBI:29999"/>
        <dbReference type="ChEBI" id="CHEBI:30616"/>
        <dbReference type="ChEBI" id="CHEBI:83421"/>
        <dbReference type="ChEBI" id="CHEBI:456216"/>
        <dbReference type="EC" id="2.7.11.1"/>
    </reaction>
</comment>
<feature type="region of interest" description="Disordered" evidence="21">
    <location>
        <begin position="783"/>
        <end position="803"/>
    </location>
</feature>
<dbReference type="Pfam" id="PF00069">
    <property type="entry name" value="Pkinase"/>
    <property type="match status" value="1"/>
</dbReference>
<dbReference type="GO" id="GO:0030246">
    <property type="term" value="F:carbohydrate binding"/>
    <property type="evidence" value="ECO:0007669"/>
    <property type="project" value="UniProtKB-KW"/>
</dbReference>
<evidence type="ECO:0000256" key="8">
    <source>
        <dbReference type="ARBA" id="ARBA00022734"/>
    </source>
</evidence>
<keyword evidence="27" id="KW-1185">Reference proteome</keyword>
<comment type="catalytic activity">
    <reaction evidence="17 19">
        <text>L-threonyl-[protein] + ATP = O-phospho-L-threonyl-[protein] + ADP + H(+)</text>
        <dbReference type="Rhea" id="RHEA:46608"/>
        <dbReference type="Rhea" id="RHEA-COMP:11060"/>
        <dbReference type="Rhea" id="RHEA-COMP:11605"/>
        <dbReference type="ChEBI" id="CHEBI:15378"/>
        <dbReference type="ChEBI" id="CHEBI:30013"/>
        <dbReference type="ChEBI" id="CHEBI:30616"/>
        <dbReference type="ChEBI" id="CHEBI:61977"/>
        <dbReference type="ChEBI" id="CHEBI:456216"/>
        <dbReference type="EC" id="2.7.11.1"/>
    </reaction>
</comment>
<keyword evidence="9 19" id="KW-0547">Nucleotide-binding</keyword>
<dbReference type="PANTHER" id="PTHR47974:SF20">
    <property type="entry name" value="RECEPTOR-LIKE SERINE_THREONINE-PROTEIN KINASE"/>
    <property type="match status" value="1"/>
</dbReference>
<dbReference type="InParanoid" id="A0A2G5CSS2"/>
<keyword evidence="15" id="KW-0675">Receptor</keyword>
<dbReference type="PIRSF" id="PIRSF000641">
    <property type="entry name" value="SRK"/>
    <property type="match status" value="1"/>
</dbReference>
<dbReference type="SUPFAM" id="SSF51110">
    <property type="entry name" value="alpha-D-mannose-specific plant lectins"/>
    <property type="match status" value="1"/>
</dbReference>
<dbReference type="PROSITE" id="PS50011">
    <property type="entry name" value="PROTEIN_KINASE_DOM"/>
    <property type="match status" value="1"/>
</dbReference>
<evidence type="ECO:0000256" key="6">
    <source>
        <dbReference type="ARBA" id="ARBA00022692"/>
    </source>
</evidence>
<dbReference type="EMBL" id="KZ305055">
    <property type="protein sequence ID" value="PIA34240.1"/>
    <property type="molecule type" value="Genomic_DNA"/>
</dbReference>
<dbReference type="InterPro" id="IPR036426">
    <property type="entry name" value="Bulb-type_lectin_dom_sf"/>
</dbReference>
<dbReference type="InterPro" id="IPR017441">
    <property type="entry name" value="Protein_kinase_ATP_BS"/>
</dbReference>
<name>A0A2G5CSS2_AQUCA</name>
<feature type="signal peptide" evidence="23">
    <location>
        <begin position="1"/>
        <end position="23"/>
    </location>
</feature>
<evidence type="ECO:0000256" key="11">
    <source>
        <dbReference type="ARBA" id="ARBA00022840"/>
    </source>
</evidence>
<evidence type="ECO:0000313" key="26">
    <source>
        <dbReference type="EMBL" id="PIA34240.1"/>
    </source>
</evidence>
<evidence type="ECO:0000256" key="18">
    <source>
        <dbReference type="ARBA" id="ARBA00048679"/>
    </source>
</evidence>
<evidence type="ECO:0000256" key="13">
    <source>
        <dbReference type="ARBA" id="ARBA00023136"/>
    </source>
</evidence>
<evidence type="ECO:0000256" key="14">
    <source>
        <dbReference type="ARBA" id="ARBA00023157"/>
    </source>
</evidence>
<evidence type="ECO:0000256" key="7">
    <source>
        <dbReference type="ARBA" id="ARBA00022729"/>
    </source>
</evidence>
<keyword evidence="8" id="KW-0430">Lectin</keyword>
<feature type="transmembrane region" description="Helical" evidence="22">
    <location>
        <begin position="427"/>
        <end position="451"/>
    </location>
</feature>
<comment type="similarity">
    <text evidence="19">Belongs to the protein kinase superfamily. Ser/Thr protein kinase family.</text>
</comment>
<feature type="binding site" evidence="20">
    <location>
        <position position="508"/>
    </location>
    <ligand>
        <name>ATP</name>
        <dbReference type="ChEBI" id="CHEBI:30616"/>
    </ligand>
</feature>
<keyword evidence="2" id="KW-1003">Cell membrane</keyword>
<keyword evidence="4" id="KW-0597">Phosphoprotein</keyword>
<dbReference type="PROSITE" id="PS00108">
    <property type="entry name" value="PROTEIN_KINASE_ST"/>
    <property type="match status" value="1"/>
</dbReference>
<keyword evidence="7 23" id="KW-0732">Signal</keyword>
<keyword evidence="5 19" id="KW-0808">Transferase</keyword>
<dbReference type="Pfam" id="PF01453">
    <property type="entry name" value="B_lectin"/>
    <property type="match status" value="1"/>
</dbReference>
<evidence type="ECO:0000259" key="25">
    <source>
        <dbReference type="PROSITE" id="PS50927"/>
    </source>
</evidence>
<evidence type="ECO:0000256" key="19">
    <source>
        <dbReference type="PIRNR" id="PIRNR000641"/>
    </source>
</evidence>
<dbReference type="GO" id="GO:0004674">
    <property type="term" value="F:protein serine/threonine kinase activity"/>
    <property type="evidence" value="ECO:0007669"/>
    <property type="project" value="UniProtKB-KW"/>
</dbReference>
<dbReference type="SMART" id="SM00220">
    <property type="entry name" value="S_TKc"/>
    <property type="match status" value="1"/>
</dbReference>
<dbReference type="Gene3D" id="3.30.200.20">
    <property type="entry name" value="Phosphorylase Kinase, domain 1"/>
    <property type="match status" value="1"/>
</dbReference>
<dbReference type="OrthoDB" id="643280at2759"/>
<gene>
    <name evidence="26" type="ORF">AQUCO_03800078v1</name>
</gene>
<feature type="chain" id="PRO_5013646769" description="Receptor-like serine/threonine-protein kinase" evidence="23">
    <location>
        <begin position="24"/>
        <end position="811"/>
    </location>
</feature>
<dbReference type="InterPro" id="IPR011009">
    <property type="entry name" value="Kinase-like_dom_sf"/>
</dbReference>
<dbReference type="AlphaFoldDB" id="A0A2G5CSS2"/>
<evidence type="ECO:0000256" key="3">
    <source>
        <dbReference type="ARBA" id="ARBA00022527"/>
    </source>
</evidence>
<reference evidence="26 27" key="1">
    <citation type="submission" date="2017-09" db="EMBL/GenBank/DDBJ databases">
        <title>WGS assembly of Aquilegia coerulea Goldsmith.</title>
        <authorList>
            <person name="Hodges S."/>
            <person name="Kramer E."/>
            <person name="Nordborg M."/>
            <person name="Tomkins J."/>
            <person name="Borevitz J."/>
            <person name="Derieg N."/>
            <person name="Yan J."/>
            <person name="Mihaltcheva S."/>
            <person name="Hayes R.D."/>
            <person name="Rokhsar D."/>
        </authorList>
    </citation>
    <scope>NUCLEOTIDE SEQUENCE [LARGE SCALE GENOMIC DNA]</scope>
    <source>
        <strain evidence="27">cv. Goldsmith</strain>
    </source>
</reference>
<evidence type="ECO:0000256" key="21">
    <source>
        <dbReference type="SAM" id="MobiDB-lite"/>
    </source>
</evidence>
<dbReference type="FunFam" id="3.30.200.20:FF:000370">
    <property type="entry name" value="Receptor-like protein kinase 4"/>
    <property type="match status" value="1"/>
</dbReference>
<dbReference type="CDD" id="cd14066">
    <property type="entry name" value="STKc_IRAK"/>
    <property type="match status" value="1"/>
</dbReference>
<dbReference type="GO" id="GO:0005524">
    <property type="term" value="F:ATP binding"/>
    <property type="evidence" value="ECO:0007669"/>
    <property type="project" value="UniProtKB-UniRule"/>
</dbReference>
<keyword evidence="12 22" id="KW-1133">Transmembrane helix</keyword>
<evidence type="ECO:0000256" key="12">
    <source>
        <dbReference type="ARBA" id="ARBA00022989"/>
    </source>
</evidence>
<dbReference type="SUPFAM" id="SSF56112">
    <property type="entry name" value="Protein kinase-like (PK-like)"/>
    <property type="match status" value="1"/>
</dbReference>
<dbReference type="FunCoup" id="A0A2G5CSS2">
    <property type="interactions" value="25"/>
</dbReference>
<evidence type="ECO:0000256" key="4">
    <source>
        <dbReference type="ARBA" id="ARBA00022553"/>
    </source>
</evidence>
<organism evidence="26 27">
    <name type="scientific">Aquilegia coerulea</name>
    <name type="common">Rocky mountain columbine</name>
    <dbReference type="NCBI Taxonomy" id="218851"/>
    <lineage>
        <taxon>Eukaryota</taxon>
        <taxon>Viridiplantae</taxon>
        <taxon>Streptophyta</taxon>
        <taxon>Embryophyta</taxon>
        <taxon>Tracheophyta</taxon>
        <taxon>Spermatophyta</taxon>
        <taxon>Magnoliopsida</taxon>
        <taxon>Ranunculales</taxon>
        <taxon>Ranunculaceae</taxon>
        <taxon>Thalictroideae</taxon>
        <taxon>Aquilegia</taxon>
    </lineage>
</organism>
<dbReference type="InterPro" id="IPR001480">
    <property type="entry name" value="Bulb-type_lectin_dom"/>
</dbReference>
<dbReference type="GO" id="GO:0048544">
    <property type="term" value="P:recognition of pollen"/>
    <property type="evidence" value="ECO:0007669"/>
    <property type="project" value="InterPro"/>
</dbReference>